<dbReference type="SUPFAM" id="SSF141678">
    <property type="entry name" value="MAL13P1.257-like"/>
    <property type="match status" value="1"/>
</dbReference>
<evidence type="ECO:0000256" key="2">
    <source>
        <dbReference type="ARBA" id="ARBA00022723"/>
    </source>
</evidence>
<dbReference type="EMBL" id="BQKY01000002">
    <property type="protein sequence ID" value="GJN87709.1"/>
    <property type="molecule type" value="Genomic_DNA"/>
</dbReference>
<gene>
    <name evidence="4" type="ORF">Rhopal_000664-T1</name>
</gene>
<proteinExistence type="inferred from homology"/>
<evidence type="ECO:0000256" key="1">
    <source>
        <dbReference type="ARBA" id="ARBA00007818"/>
    </source>
</evidence>
<protein>
    <recommendedName>
        <fullName evidence="6">DUF866-domain-containing protein</fullName>
    </recommendedName>
</protein>
<organism evidence="4 5">
    <name type="scientific">Rhodotorula paludigena</name>
    <dbReference type="NCBI Taxonomy" id="86838"/>
    <lineage>
        <taxon>Eukaryota</taxon>
        <taxon>Fungi</taxon>
        <taxon>Dikarya</taxon>
        <taxon>Basidiomycota</taxon>
        <taxon>Pucciniomycotina</taxon>
        <taxon>Microbotryomycetes</taxon>
        <taxon>Sporidiobolales</taxon>
        <taxon>Sporidiobolaceae</taxon>
        <taxon>Rhodotorula</taxon>
    </lineage>
</organism>
<comment type="similarity">
    <text evidence="1">Belongs to the UPF0587 family.</text>
</comment>
<comment type="caution">
    <text evidence="4">The sequence shown here is derived from an EMBL/GenBank/DDBJ whole genome shotgun (WGS) entry which is preliminary data.</text>
</comment>
<dbReference type="GO" id="GO:0008270">
    <property type="term" value="F:zinc ion binding"/>
    <property type="evidence" value="ECO:0007669"/>
    <property type="project" value="TreeGrafter"/>
</dbReference>
<keyword evidence="5" id="KW-1185">Reference proteome</keyword>
<keyword evidence="3" id="KW-0862">Zinc</keyword>
<dbReference type="InterPro" id="IPR008584">
    <property type="entry name" value="CXXC_Zn-binding_euk"/>
</dbReference>
<evidence type="ECO:0000313" key="5">
    <source>
        <dbReference type="Proteomes" id="UP001342314"/>
    </source>
</evidence>
<evidence type="ECO:0000313" key="4">
    <source>
        <dbReference type="EMBL" id="GJN87709.1"/>
    </source>
</evidence>
<dbReference type="PANTHER" id="PTHR12857:SF0">
    <property type="entry name" value="CXXC MOTIF CONTAINING ZINC BINDING PROTEIN"/>
    <property type="match status" value="1"/>
</dbReference>
<sequence length="169" mass="18859">MVKLAVQIKATLEAPVGEDFTFMFKVKCSSCREEHPNWVGVTPTETHEISGSRGEANLVWRCSLCKKENNISRTSRTADFDDSFKRASAAYTLDDSDNQRWGTLAVVECRGCEVVDFDPKGEWACVGAESGTKFDEVELSNDEPEWTDYDEKAGASVSVMELETRITRA</sequence>
<reference evidence="4 5" key="1">
    <citation type="submission" date="2021-12" db="EMBL/GenBank/DDBJ databases">
        <title>High titer production of polyol ester of fatty acids by Rhodotorula paludigena BS15 towards product separation-free biomass refinery.</title>
        <authorList>
            <person name="Mano J."/>
            <person name="Ono H."/>
            <person name="Tanaka T."/>
            <person name="Naito K."/>
            <person name="Sushida H."/>
            <person name="Ike M."/>
            <person name="Tokuyasu K."/>
            <person name="Kitaoka M."/>
        </authorList>
    </citation>
    <scope>NUCLEOTIDE SEQUENCE [LARGE SCALE GENOMIC DNA]</scope>
    <source>
        <strain evidence="4 5">BS15</strain>
    </source>
</reference>
<dbReference type="Pfam" id="PF05907">
    <property type="entry name" value="CXXC_Zn-b_euk"/>
    <property type="match status" value="1"/>
</dbReference>
<dbReference type="PANTHER" id="PTHR12857">
    <property type="entry name" value="CXXC MOTIF CONTAINING ZINC BINDING PROTEIN"/>
    <property type="match status" value="1"/>
</dbReference>
<dbReference type="Proteomes" id="UP001342314">
    <property type="component" value="Unassembled WGS sequence"/>
</dbReference>
<evidence type="ECO:0008006" key="6">
    <source>
        <dbReference type="Google" id="ProtNLM"/>
    </source>
</evidence>
<keyword evidence="2" id="KW-0479">Metal-binding</keyword>
<dbReference type="AlphaFoldDB" id="A0AAV5GEE5"/>
<evidence type="ECO:0000256" key="3">
    <source>
        <dbReference type="ARBA" id="ARBA00022833"/>
    </source>
</evidence>
<name>A0AAV5GEE5_9BASI</name>
<accession>A0AAV5GEE5</accession>